<evidence type="ECO:0000256" key="2">
    <source>
        <dbReference type="ARBA" id="ARBA00022692"/>
    </source>
</evidence>
<evidence type="ECO:0000256" key="5">
    <source>
        <dbReference type="SAM" id="Phobius"/>
    </source>
</evidence>
<organism evidence="7 8">
    <name type="scientific">Scytonema millei VB511283</name>
    <dbReference type="NCBI Taxonomy" id="1245923"/>
    <lineage>
        <taxon>Bacteria</taxon>
        <taxon>Bacillati</taxon>
        <taxon>Cyanobacteriota</taxon>
        <taxon>Cyanophyceae</taxon>
        <taxon>Nostocales</taxon>
        <taxon>Scytonemataceae</taxon>
        <taxon>Scytonema</taxon>
    </lineage>
</organism>
<gene>
    <name evidence="7" type="ORF">QH73_0002515</name>
</gene>
<dbReference type="EMBL" id="JTJC03000001">
    <property type="protein sequence ID" value="NHC33544.1"/>
    <property type="molecule type" value="Genomic_DNA"/>
</dbReference>
<keyword evidence="1" id="KW-1003">Cell membrane</keyword>
<dbReference type="Pfam" id="PF06305">
    <property type="entry name" value="LapA_dom"/>
    <property type="match status" value="1"/>
</dbReference>
<evidence type="ECO:0000259" key="6">
    <source>
        <dbReference type="Pfam" id="PF06305"/>
    </source>
</evidence>
<evidence type="ECO:0000313" key="7">
    <source>
        <dbReference type="EMBL" id="NHC33544.1"/>
    </source>
</evidence>
<dbReference type="RefSeq" id="WP_039715098.1">
    <property type="nucleotide sequence ID" value="NZ_JTJC03000001.1"/>
</dbReference>
<evidence type="ECO:0000313" key="8">
    <source>
        <dbReference type="Proteomes" id="UP000031532"/>
    </source>
</evidence>
<feature type="domain" description="Lipopolysaccharide assembly protein A" evidence="6">
    <location>
        <begin position="26"/>
        <end position="63"/>
    </location>
</feature>
<evidence type="ECO:0000256" key="4">
    <source>
        <dbReference type="ARBA" id="ARBA00023136"/>
    </source>
</evidence>
<proteinExistence type="predicted"/>
<evidence type="ECO:0000256" key="1">
    <source>
        <dbReference type="ARBA" id="ARBA00022475"/>
    </source>
</evidence>
<sequence>MKSLASFLTSSVVAVWIVAISLLSMQNADPIRLKFLRYQTIQLPVGFVLAVSAGVGVVATALMQPLWGMGDTPARSIEDDIEDEFSFDE</sequence>
<dbReference type="AlphaFoldDB" id="A0A9X5E3H8"/>
<protein>
    <submittedName>
        <fullName evidence="7">LapA family protein</fullName>
    </submittedName>
</protein>
<dbReference type="InterPro" id="IPR010445">
    <property type="entry name" value="LapA_dom"/>
</dbReference>
<reference evidence="7 8" key="1">
    <citation type="journal article" date="2015" name="Genome Announc.">
        <title>Draft Genome Sequence of the Terrestrial Cyanobacterium Scytonema millei VB511283, Isolated from Eastern India.</title>
        <authorList>
            <person name="Sen D."/>
            <person name="Chandrababunaidu M.M."/>
            <person name="Singh D."/>
            <person name="Sanghi N."/>
            <person name="Ghorai A."/>
            <person name="Mishra G.P."/>
            <person name="Madduluri M."/>
            <person name="Adhikary S.P."/>
            <person name="Tripathy S."/>
        </authorList>
    </citation>
    <scope>NUCLEOTIDE SEQUENCE [LARGE SCALE GENOMIC DNA]</scope>
    <source>
        <strain evidence="7 8">VB511283</strain>
    </source>
</reference>
<name>A0A9X5E3H8_9CYAN</name>
<evidence type="ECO:0000256" key="3">
    <source>
        <dbReference type="ARBA" id="ARBA00022989"/>
    </source>
</evidence>
<keyword evidence="3 5" id="KW-1133">Transmembrane helix</keyword>
<dbReference type="GO" id="GO:0005886">
    <property type="term" value="C:plasma membrane"/>
    <property type="evidence" value="ECO:0007669"/>
    <property type="project" value="InterPro"/>
</dbReference>
<dbReference type="Proteomes" id="UP000031532">
    <property type="component" value="Unassembled WGS sequence"/>
</dbReference>
<keyword evidence="4 5" id="KW-0472">Membrane</keyword>
<feature type="transmembrane region" description="Helical" evidence="5">
    <location>
        <begin position="44"/>
        <end position="67"/>
    </location>
</feature>
<keyword evidence="2 5" id="KW-0812">Transmembrane</keyword>
<keyword evidence="8" id="KW-1185">Reference proteome</keyword>
<comment type="caution">
    <text evidence="7">The sequence shown here is derived from an EMBL/GenBank/DDBJ whole genome shotgun (WGS) entry which is preliminary data.</text>
</comment>
<accession>A0A9X5E3H8</accession>